<dbReference type="Pfam" id="PF00153">
    <property type="entry name" value="Mito_carr"/>
    <property type="match status" value="1"/>
</dbReference>
<evidence type="ECO:0000256" key="1">
    <source>
        <dbReference type="ARBA" id="ARBA00004141"/>
    </source>
</evidence>
<dbReference type="InterPro" id="IPR018108">
    <property type="entry name" value="MCP_transmembrane"/>
</dbReference>
<proteinExistence type="predicted"/>
<dbReference type="PANTHER" id="PTHR47567:SF1">
    <property type="entry name" value="NAD-DEPENDENT EPIMERASE_DEHYDRATASE DOMAIN-CONTAINING PROTEIN"/>
    <property type="match status" value="1"/>
</dbReference>
<comment type="subcellular location">
    <subcellularLocation>
        <location evidence="1">Membrane</location>
        <topology evidence="1">Multi-pass membrane protein</topology>
    </subcellularLocation>
</comment>
<evidence type="ECO:0000313" key="6">
    <source>
        <dbReference type="EMBL" id="CAJ1969520.1"/>
    </source>
</evidence>
<dbReference type="InterPro" id="IPR023395">
    <property type="entry name" value="MCP_dom_sf"/>
</dbReference>
<accession>A0AAD2JPB9</accession>
<dbReference type="GO" id="GO:0016020">
    <property type="term" value="C:membrane"/>
    <property type="evidence" value="ECO:0007669"/>
    <property type="project" value="UniProtKB-SubCell"/>
</dbReference>
<reference evidence="6" key="1">
    <citation type="submission" date="2023-08" db="EMBL/GenBank/DDBJ databases">
        <authorList>
            <person name="Audoor S."/>
            <person name="Bilcke G."/>
        </authorList>
    </citation>
    <scope>NUCLEOTIDE SEQUENCE</scope>
</reference>
<dbReference type="SUPFAM" id="SSF103506">
    <property type="entry name" value="Mitochondrial carrier"/>
    <property type="match status" value="1"/>
</dbReference>
<evidence type="ECO:0000256" key="4">
    <source>
        <dbReference type="SAM" id="MobiDB-lite"/>
    </source>
</evidence>
<name>A0AAD2JPB9_9STRA</name>
<keyword evidence="5" id="KW-0732">Signal</keyword>
<dbReference type="EMBL" id="CAKOGP040002424">
    <property type="protein sequence ID" value="CAJ1969520.1"/>
    <property type="molecule type" value="Genomic_DNA"/>
</dbReference>
<evidence type="ECO:0000256" key="3">
    <source>
        <dbReference type="ARBA" id="ARBA00023136"/>
    </source>
</evidence>
<sequence length="377" mass="41618">MRIRSCISQRRILLILLSFCVLLSSQRSCLSLVKAVEIDSKHVEPKENNDDNDTTTTTSSLRSRPTPSSTLKEEIPTKRQIAAGGILRKAFLRGLNGGISGLIAGCIQVITLMWLRTVINYQCRYGTTFRHAIDLLYREGGVGRLYEGVGFALIQAPMSKFFATAANDGMQAILACFDISRSWGIGTQTFLASIVVGCFRMVLMPIDTCKVVLQVDGKQGFRGLLLRVKAGNFGVLYQGAIINSISSAMSNFPWFFIYNLLSKNQVVMSLVQSPLVRNGLVGFCASLVSDTIVNPLRVIKTTKQSMGSKHEGITYGDTVRMIFTADGWKGFFIRGLRTRMIANAIQSALFTIIWRKLADEWGNRAENVEQSSTIGAK</sequence>
<gene>
    <name evidence="6" type="ORF">CYCCA115_LOCUS23751</name>
</gene>
<dbReference type="PANTHER" id="PTHR47567">
    <property type="entry name" value="MITOCHONDRIAL SUBSTRATE/SOLUTE CARRIER"/>
    <property type="match status" value="1"/>
</dbReference>
<dbReference type="Proteomes" id="UP001295423">
    <property type="component" value="Unassembled WGS sequence"/>
</dbReference>
<feature type="compositionally biased region" description="Low complexity" evidence="4">
    <location>
        <begin position="54"/>
        <end position="70"/>
    </location>
</feature>
<feature type="signal peptide" evidence="5">
    <location>
        <begin position="1"/>
        <end position="25"/>
    </location>
</feature>
<evidence type="ECO:0000313" key="7">
    <source>
        <dbReference type="Proteomes" id="UP001295423"/>
    </source>
</evidence>
<evidence type="ECO:0008006" key="8">
    <source>
        <dbReference type="Google" id="ProtNLM"/>
    </source>
</evidence>
<keyword evidence="3" id="KW-0472">Membrane</keyword>
<organism evidence="6 7">
    <name type="scientific">Cylindrotheca closterium</name>
    <dbReference type="NCBI Taxonomy" id="2856"/>
    <lineage>
        <taxon>Eukaryota</taxon>
        <taxon>Sar</taxon>
        <taxon>Stramenopiles</taxon>
        <taxon>Ochrophyta</taxon>
        <taxon>Bacillariophyta</taxon>
        <taxon>Bacillariophyceae</taxon>
        <taxon>Bacillariophycidae</taxon>
        <taxon>Bacillariales</taxon>
        <taxon>Bacillariaceae</taxon>
        <taxon>Cylindrotheca</taxon>
    </lineage>
</organism>
<evidence type="ECO:0000256" key="2">
    <source>
        <dbReference type="ARBA" id="ARBA00022692"/>
    </source>
</evidence>
<dbReference type="AlphaFoldDB" id="A0AAD2JPB9"/>
<keyword evidence="2" id="KW-0812">Transmembrane</keyword>
<comment type="caution">
    <text evidence="6">The sequence shown here is derived from an EMBL/GenBank/DDBJ whole genome shotgun (WGS) entry which is preliminary data.</text>
</comment>
<evidence type="ECO:0000256" key="5">
    <source>
        <dbReference type="SAM" id="SignalP"/>
    </source>
</evidence>
<feature type="region of interest" description="Disordered" evidence="4">
    <location>
        <begin position="44"/>
        <end position="74"/>
    </location>
</feature>
<keyword evidence="7" id="KW-1185">Reference proteome</keyword>
<dbReference type="Gene3D" id="1.50.40.10">
    <property type="entry name" value="Mitochondrial carrier domain"/>
    <property type="match status" value="1"/>
</dbReference>
<feature type="chain" id="PRO_5041999034" description="ADP,ATP carrier protein" evidence="5">
    <location>
        <begin position="26"/>
        <end position="377"/>
    </location>
</feature>
<protein>
    <recommendedName>
        <fullName evidence="8">ADP,ATP carrier protein</fullName>
    </recommendedName>
</protein>